<evidence type="ECO:0000256" key="5">
    <source>
        <dbReference type="SAM" id="MobiDB-lite"/>
    </source>
</evidence>
<feature type="transmembrane region" description="Helical" evidence="6">
    <location>
        <begin position="283"/>
        <end position="306"/>
    </location>
</feature>
<dbReference type="AlphaFoldDB" id="A0AAE0IF05"/>
<feature type="chain" id="PRO_5042165230" description="Mid2 domain-containing protein" evidence="7">
    <location>
        <begin position="28"/>
        <end position="489"/>
    </location>
</feature>
<organism evidence="8 9">
    <name type="scientific">Cercophora scortea</name>
    <dbReference type="NCBI Taxonomy" id="314031"/>
    <lineage>
        <taxon>Eukaryota</taxon>
        <taxon>Fungi</taxon>
        <taxon>Dikarya</taxon>
        <taxon>Ascomycota</taxon>
        <taxon>Pezizomycotina</taxon>
        <taxon>Sordariomycetes</taxon>
        <taxon>Sordariomycetidae</taxon>
        <taxon>Sordariales</taxon>
        <taxon>Lasiosphaeriaceae</taxon>
        <taxon>Cercophora</taxon>
    </lineage>
</organism>
<feature type="region of interest" description="Disordered" evidence="5">
    <location>
        <begin position="196"/>
        <end position="278"/>
    </location>
</feature>
<keyword evidence="9" id="KW-1185">Reference proteome</keyword>
<dbReference type="PANTHER" id="PTHR15549">
    <property type="entry name" value="PAIRED IMMUNOGLOBULIN-LIKE TYPE 2 RECEPTOR"/>
    <property type="match status" value="1"/>
</dbReference>
<name>A0AAE0IF05_9PEZI</name>
<evidence type="ECO:0000256" key="6">
    <source>
        <dbReference type="SAM" id="Phobius"/>
    </source>
</evidence>
<sequence>MRSDFFHRLPRPTALLLLTSILDLAEAHVLQPFPRQTPAPTTTIPHHALDVVSWPLLLPTPPPLDPDELRRRQESNTICGYLGGLSALPATCSAGSHCVLDSAHGVVGCCPDGQDTCTAGVFTACVDANSGPQTVADPYVFTCTGRNVCYKNMFGGGYSQYGCGTASDMATTVLATASGVTGILVRPTMSVPLTAGATTLDTPTTLGSAQQSTKTASTLSSSSPTSSLTSRSVSASSTPSKTTILTITPPTASASDTITAPTSSSTSDPAAPPATAAPSRTGAIVGGTISGVAVLAALAALAFYLVRRHRGNTRIGPGGSSGGINGKFISAPTPGPSSGFSAVNQDSEAYETGLAPPMATAASFSHDLYAGGPSPFAYTGASSSAAHNSYPPADGGYHYPGQFPAAYAGAAAAAAVAHDATRLDADQVPLTREIDDFSHGFQAALGRIGEEDEEYHRRNGGGGGGDLAINEGNGVNGGSEGRRGGILGL</sequence>
<evidence type="ECO:0000256" key="2">
    <source>
        <dbReference type="ARBA" id="ARBA00022692"/>
    </source>
</evidence>
<reference evidence="8" key="1">
    <citation type="journal article" date="2023" name="Mol. Phylogenet. Evol.">
        <title>Genome-scale phylogeny and comparative genomics of the fungal order Sordariales.</title>
        <authorList>
            <person name="Hensen N."/>
            <person name="Bonometti L."/>
            <person name="Westerberg I."/>
            <person name="Brannstrom I.O."/>
            <person name="Guillou S."/>
            <person name="Cros-Aarteil S."/>
            <person name="Calhoun S."/>
            <person name="Haridas S."/>
            <person name="Kuo A."/>
            <person name="Mondo S."/>
            <person name="Pangilinan J."/>
            <person name="Riley R."/>
            <person name="LaButti K."/>
            <person name="Andreopoulos B."/>
            <person name="Lipzen A."/>
            <person name="Chen C."/>
            <person name="Yan M."/>
            <person name="Daum C."/>
            <person name="Ng V."/>
            <person name="Clum A."/>
            <person name="Steindorff A."/>
            <person name="Ohm R.A."/>
            <person name="Martin F."/>
            <person name="Silar P."/>
            <person name="Natvig D.O."/>
            <person name="Lalanne C."/>
            <person name="Gautier V."/>
            <person name="Ament-Velasquez S.L."/>
            <person name="Kruys A."/>
            <person name="Hutchinson M.I."/>
            <person name="Powell A.J."/>
            <person name="Barry K."/>
            <person name="Miller A.N."/>
            <person name="Grigoriev I.V."/>
            <person name="Debuchy R."/>
            <person name="Gladieux P."/>
            <person name="Hiltunen Thoren M."/>
            <person name="Johannesson H."/>
        </authorList>
    </citation>
    <scope>NUCLEOTIDE SEQUENCE</scope>
    <source>
        <strain evidence="8">SMH4131-1</strain>
    </source>
</reference>
<feature type="region of interest" description="Disordered" evidence="5">
    <location>
        <begin position="313"/>
        <end position="342"/>
    </location>
</feature>
<keyword evidence="2 6" id="KW-0812">Transmembrane</keyword>
<dbReference type="GO" id="GO:0071944">
    <property type="term" value="C:cell periphery"/>
    <property type="evidence" value="ECO:0007669"/>
    <property type="project" value="UniProtKB-ARBA"/>
</dbReference>
<dbReference type="GO" id="GO:0016020">
    <property type="term" value="C:membrane"/>
    <property type="evidence" value="ECO:0007669"/>
    <property type="project" value="UniProtKB-SubCell"/>
</dbReference>
<feature type="compositionally biased region" description="Gly residues" evidence="5">
    <location>
        <begin position="474"/>
        <end position="489"/>
    </location>
</feature>
<evidence type="ECO:0000256" key="3">
    <source>
        <dbReference type="ARBA" id="ARBA00022989"/>
    </source>
</evidence>
<keyword evidence="4 6" id="KW-0472">Membrane</keyword>
<dbReference type="Proteomes" id="UP001286456">
    <property type="component" value="Unassembled WGS sequence"/>
</dbReference>
<dbReference type="PANTHER" id="PTHR15549:SF26">
    <property type="entry name" value="AXIAL BUDDING PATTERN PROTEIN 2-RELATED"/>
    <property type="match status" value="1"/>
</dbReference>
<evidence type="ECO:0000256" key="1">
    <source>
        <dbReference type="ARBA" id="ARBA00004167"/>
    </source>
</evidence>
<evidence type="ECO:0000313" key="9">
    <source>
        <dbReference type="Proteomes" id="UP001286456"/>
    </source>
</evidence>
<feature type="signal peptide" evidence="7">
    <location>
        <begin position="1"/>
        <end position="27"/>
    </location>
</feature>
<comment type="subcellular location">
    <subcellularLocation>
        <location evidence="1">Membrane</location>
        <topology evidence="1">Single-pass membrane protein</topology>
    </subcellularLocation>
</comment>
<evidence type="ECO:0008006" key="10">
    <source>
        <dbReference type="Google" id="ProtNLM"/>
    </source>
</evidence>
<dbReference type="InterPro" id="IPR051694">
    <property type="entry name" value="Immunoregulatory_rcpt-like"/>
</dbReference>
<feature type="compositionally biased region" description="Gly residues" evidence="5">
    <location>
        <begin position="316"/>
        <end position="325"/>
    </location>
</feature>
<evidence type="ECO:0000256" key="7">
    <source>
        <dbReference type="SAM" id="SignalP"/>
    </source>
</evidence>
<reference evidence="8" key="2">
    <citation type="submission" date="2023-06" db="EMBL/GenBank/DDBJ databases">
        <authorList>
            <consortium name="Lawrence Berkeley National Laboratory"/>
            <person name="Haridas S."/>
            <person name="Hensen N."/>
            <person name="Bonometti L."/>
            <person name="Westerberg I."/>
            <person name="Brannstrom I.O."/>
            <person name="Guillou S."/>
            <person name="Cros-Aarteil S."/>
            <person name="Calhoun S."/>
            <person name="Kuo A."/>
            <person name="Mondo S."/>
            <person name="Pangilinan J."/>
            <person name="Riley R."/>
            <person name="Labutti K."/>
            <person name="Andreopoulos B."/>
            <person name="Lipzen A."/>
            <person name="Chen C."/>
            <person name="Yanf M."/>
            <person name="Daum C."/>
            <person name="Ng V."/>
            <person name="Clum A."/>
            <person name="Steindorff A."/>
            <person name="Ohm R."/>
            <person name="Martin F."/>
            <person name="Silar P."/>
            <person name="Natvig D."/>
            <person name="Lalanne C."/>
            <person name="Gautier V."/>
            <person name="Ament-Velasquez S.L."/>
            <person name="Kruys A."/>
            <person name="Hutchinson M.I."/>
            <person name="Powell A.J."/>
            <person name="Barry K."/>
            <person name="Miller A.N."/>
            <person name="Grigoriev I.V."/>
            <person name="Debuchy R."/>
            <person name="Gladieux P."/>
            <person name="Thoren M.H."/>
            <person name="Johannesson H."/>
        </authorList>
    </citation>
    <scope>NUCLEOTIDE SEQUENCE</scope>
    <source>
        <strain evidence="8">SMH4131-1</strain>
    </source>
</reference>
<feature type="region of interest" description="Disordered" evidence="5">
    <location>
        <begin position="453"/>
        <end position="489"/>
    </location>
</feature>
<protein>
    <recommendedName>
        <fullName evidence="10">Mid2 domain-containing protein</fullName>
    </recommendedName>
</protein>
<proteinExistence type="predicted"/>
<evidence type="ECO:0000313" key="8">
    <source>
        <dbReference type="EMBL" id="KAK3323998.1"/>
    </source>
</evidence>
<comment type="caution">
    <text evidence="8">The sequence shown here is derived from an EMBL/GenBank/DDBJ whole genome shotgun (WGS) entry which is preliminary data.</text>
</comment>
<dbReference type="EMBL" id="JAUEPO010000004">
    <property type="protein sequence ID" value="KAK3323998.1"/>
    <property type="molecule type" value="Genomic_DNA"/>
</dbReference>
<gene>
    <name evidence="8" type="ORF">B0T19DRAFT_219229</name>
</gene>
<evidence type="ECO:0000256" key="4">
    <source>
        <dbReference type="ARBA" id="ARBA00023136"/>
    </source>
</evidence>
<keyword evidence="3 6" id="KW-1133">Transmembrane helix</keyword>
<accession>A0AAE0IF05</accession>
<keyword evidence="7" id="KW-0732">Signal</keyword>